<dbReference type="EMBL" id="CAJNOT010001907">
    <property type="protein sequence ID" value="CAF1262458.1"/>
    <property type="molecule type" value="Genomic_DNA"/>
</dbReference>
<dbReference type="Proteomes" id="UP000663836">
    <property type="component" value="Unassembled WGS sequence"/>
</dbReference>
<name>A0A815AWF1_9BILA</name>
<protein>
    <submittedName>
        <fullName evidence="1">Uncharacterized protein</fullName>
    </submittedName>
</protein>
<accession>A0A815AWF1</accession>
<organism evidence="1 3">
    <name type="scientific">Rotaria sordida</name>
    <dbReference type="NCBI Taxonomy" id="392033"/>
    <lineage>
        <taxon>Eukaryota</taxon>
        <taxon>Metazoa</taxon>
        <taxon>Spiralia</taxon>
        <taxon>Gnathifera</taxon>
        <taxon>Rotifera</taxon>
        <taxon>Eurotatoria</taxon>
        <taxon>Bdelloidea</taxon>
        <taxon>Philodinida</taxon>
        <taxon>Philodinidae</taxon>
        <taxon>Rotaria</taxon>
    </lineage>
</organism>
<comment type="caution">
    <text evidence="1">The sequence shown here is derived from an EMBL/GenBank/DDBJ whole genome shotgun (WGS) entry which is preliminary data.</text>
</comment>
<sequence>MSDNNNEQQLQQTVPVEPNPVNIESKQRTRQLTKEEKHKIHNRACTLEQRKRYYQYGIKHRNIDKQFTIRNIKDILRQHRISFTAINFSTSSITHERTLYIGIKDASKLETYEIQIQNLFTREHYKQFQYEKREIYYHANRHYHRNNHHRRHTPNE</sequence>
<gene>
    <name evidence="2" type="ORF">JBS370_LOCUS23297</name>
    <name evidence="1" type="ORF">ZHD862_LOCUS25977</name>
</gene>
<dbReference type="Proteomes" id="UP000663864">
    <property type="component" value="Unassembled WGS sequence"/>
</dbReference>
<evidence type="ECO:0000313" key="2">
    <source>
        <dbReference type="EMBL" id="CAF3946545.1"/>
    </source>
</evidence>
<evidence type="ECO:0000313" key="3">
    <source>
        <dbReference type="Proteomes" id="UP000663864"/>
    </source>
</evidence>
<proteinExistence type="predicted"/>
<dbReference type="AlphaFoldDB" id="A0A815AWF1"/>
<reference evidence="1" key="1">
    <citation type="submission" date="2021-02" db="EMBL/GenBank/DDBJ databases">
        <authorList>
            <person name="Nowell W R."/>
        </authorList>
    </citation>
    <scope>NUCLEOTIDE SEQUENCE</scope>
</reference>
<dbReference type="EMBL" id="CAJOBD010003414">
    <property type="protein sequence ID" value="CAF3946545.1"/>
    <property type="molecule type" value="Genomic_DNA"/>
</dbReference>
<evidence type="ECO:0000313" key="1">
    <source>
        <dbReference type="EMBL" id="CAF1262458.1"/>
    </source>
</evidence>